<dbReference type="Proteomes" id="UP001479436">
    <property type="component" value="Unassembled WGS sequence"/>
</dbReference>
<dbReference type="EMBL" id="JASJQH010009259">
    <property type="protein sequence ID" value="KAK9680352.1"/>
    <property type="molecule type" value="Genomic_DNA"/>
</dbReference>
<dbReference type="Gene3D" id="3.40.50.150">
    <property type="entry name" value="Vaccinia Virus protein VP39"/>
    <property type="match status" value="1"/>
</dbReference>
<dbReference type="SUPFAM" id="SSF53335">
    <property type="entry name" value="S-adenosyl-L-methionine-dependent methyltransferases"/>
    <property type="match status" value="1"/>
</dbReference>
<accession>A0ABR2VNF3</accession>
<name>A0ABR2VNF3_9FUNG</name>
<evidence type="ECO:0000313" key="1">
    <source>
        <dbReference type="EMBL" id="KAK9680352.1"/>
    </source>
</evidence>
<protein>
    <recommendedName>
        <fullName evidence="3">Methyltransferase domain-containing protein</fullName>
    </recommendedName>
</protein>
<comment type="caution">
    <text evidence="1">The sequence shown here is derived from an EMBL/GenBank/DDBJ whole genome shotgun (WGS) entry which is preliminary data.</text>
</comment>
<keyword evidence="2" id="KW-1185">Reference proteome</keyword>
<organism evidence="1 2">
    <name type="scientific">Basidiobolus ranarum</name>
    <dbReference type="NCBI Taxonomy" id="34480"/>
    <lineage>
        <taxon>Eukaryota</taxon>
        <taxon>Fungi</taxon>
        <taxon>Fungi incertae sedis</taxon>
        <taxon>Zoopagomycota</taxon>
        <taxon>Entomophthoromycotina</taxon>
        <taxon>Basidiobolomycetes</taxon>
        <taxon>Basidiobolales</taxon>
        <taxon>Basidiobolaceae</taxon>
        <taxon>Basidiobolus</taxon>
    </lineage>
</organism>
<evidence type="ECO:0008006" key="3">
    <source>
        <dbReference type="Google" id="ProtNLM"/>
    </source>
</evidence>
<evidence type="ECO:0000313" key="2">
    <source>
        <dbReference type="Proteomes" id="UP001479436"/>
    </source>
</evidence>
<gene>
    <name evidence="1" type="ORF">K7432_015966</name>
</gene>
<proteinExistence type="predicted"/>
<sequence>MMISDLDSLPSLISSEPLYERAFKLFLDVVDNSRNHKLWLVQCVPELLNSKTDKVSVLSVGCGDGNTDIEVLLPLLEKYDIATYHGIEPNNLHRERFLTRLKTGLRDSDYSVNTLDGNITQFKTSHMEVLLYGCKFEDFTPPSGSPQYDIILCGHSLYYISPLGQSLHRLLFSLLSSTGHLIIIHSTPGGIPQFQRSSGVNSGSHNITTFNILGELHTLLDIQEPFRVKWIPQLTTKTSSEVTVHIADSYLNVDCVFNETQDENARLLMGFFIDKNLTTATKKQMDDLRNLMRSMSAQTKDGEWIFCHPEGHIIVKAPYAGSTNGKEGN</sequence>
<reference evidence="1 2" key="1">
    <citation type="submission" date="2023-04" db="EMBL/GenBank/DDBJ databases">
        <title>Genome of Basidiobolus ranarum AG-B5.</title>
        <authorList>
            <person name="Stajich J.E."/>
            <person name="Carter-House D."/>
            <person name="Gryganskyi A."/>
        </authorList>
    </citation>
    <scope>NUCLEOTIDE SEQUENCE [LARGE SCALE GENOMIC DNA]</scope>
    <source>
        <strain evidence="1 2">AG-B5</strain>
    </source>
</reference>
<dbReference type="InterPro" id="IPR029063">
    <property type="entry name" value="SAM-dependent_MTases_sf"/>
</dbReference>